<dbReference type="EnsemblPlants" id="PGSC0003DMT400079093">
    <property type="protein sequence ID" value="PGSC0003DMT400079093"/>
    <property type="gene ID" value="PGSC0003DMG400030780"/>
</dbReference>
<reference evidence="1" key="2">
    <citation type="submission" date="2015-06" db="UniProtKB">
        <authorList>
            <consortium name="EnsemblPlants"/>
        </authorList>
    </citation>
    <scope>IDENTIFICATION</scope>
    <source>
        <strain evidence="1">DM1-3 516 R44</strain>
    </source>
</reference>
<accession>M1D177</accession>
<dbReference type="HOGENOM" id="CLU_2547047_0_0_1"/>
<evidence type="ECO:0000313" key="1">
    <source>
        <dbReference type="EnsemblPlants" id="PGSC0003DMT400079093"/>
    </source>
</evidence>
<dbReference type="Proteomes" id="UP000011115">
    <property type="component" value="Unassembled WGS sequence"/>
</dbReference>
<dbReference type="Gramene" id="PGSC0003DMT400079093">
    <property type="protein sequence ID" value="PGSC0003DMT400079093"/>
    <property type="gene ID" value="PGSC0003DMG400030780"/>
</dbReference>
<proteinExistence type="predicted"/>
<protein>
    <submittedName>
        <fullName evidence="1">Uncharacterized protein</fullName>
    </submittedName>
</protein>
<reference evidence="2" key="1">
    <citation type="journal article" date="2011" name="Nature">
        <title>Genome sequence and analysis of the tuber crop potato.</title>
        <authorList>
            <consortium name="The Potato Genome Sequencing Consortium"/>
        </authorList>
    </citation>
    <scope>NUCLEOTIDE SEQUENCE [LARGE SCALE GENOMIC DNA]</scope>
    <source>
        <strain evidence="2">cv. DM1-3 516 R44</strain>
    </source>
</reference>
<evidence type="ECO:0000313" key="2">
    <source>
        <dbReference type="Proteomes" id="UP000011115"/>
    </source>
</evidence>
<dbReference type="AlphaFoldDB" id="M1D177"/>
<keyword evidence="2" id="KW-1185">Reference proteome</keyword>
<sequence length="83" mass="9399">MAVLVRNKLPRLHLIKNTTTTNKKQQRIRNCAVTSIICTQSLVKSLDILSCVFLSCTITFAINSSYHGNNIQRVYALTFTVNR</sequence>
<organism evidence="1 2">
    <name type="scientific">Solanum tuberosum</name>
    <name type="common">Potato</name>
    <dbReference type="NCBI Taxonomy" id="4113"/>
    <lineage>
        <taxon>Eukaryota</taxon>
        <taxon>Viridiplantae</taxon>
        <taxon>Streptophyta</taxon>
        <taxon>Embryophyta</taxon>
        <taxon>Tracheophyta</taxon>
        <taxon>Spermatophyta</taxon>
        <taxon>Magnoliopsida</taxon>
        <taxon>eudicotyledons</taxon>
        <taxon>Gunneridae</taxon>
        <taxon>Pentapetalae</taxon>
        <taxon>asterids</taxon>
        <taxon>lamiids</taxon>
        <taxon>Solanales</taxon>
        <taxon>Solanaceae</taxon>
        <taxon>Solanoideae</taxon>
        <taxon>Solaneae</taxon>
        <taxon>Solanum</taxon>
    </lineage>
</organism>
<name>M1D177_SOLTU</name>